<evidence type="ECO:0000313" key="1">
    <source>
        <dbReference type="EMBL" id="CDI08727.1"/>
    </source>
</evidence>
<gene>
    <name evidence="1" type="ORF">BN877_I1832</name>
</gene>
<evidence type="ECO:0000313" key="2">
    <source>
        <dbReference type="Proteomes" id="UP000016944"/>
    </source>
</evidence>
<organism evidence="1 2">
    <name type="scientific">Agrobacterium pusense</name>
    <dbReference type="NCBI Taxonomy" id="648995"/>
    <lineage>
        <taxon>Bacteria</taxon>
        <taxon>Pseudomonadati</taxon>
        <taxon>Pseudomonadota</taxon>
        <taxon>Alphaproteobacteria</taxon>
        <taxon>Hyphomicrobiales</taxon>
        <taxon>Rhizobiaceae</taxon>
        <taxon>Rhizobium/Agrobacterium group</taxon>
        <taxon>Agrobacterium</taxon>
    </lineage>
</organism>
<dbReference type="Proteomes" id="UP000016944">
    <property type="component" value="Chromosome I"/>
</dbReference>
<reference evidence="1 2" key="1">
    <citation type="journal article" date="2013" name="Genome Announc.">
        <title>Complete Genome Sequence of the Sesbania Symbiont and Rice Growth-Promoting Endophyte Rhizobium sp. Strain IRBG74.</title>
        <authorList>
            <person name="Crook M.B."/>
            <person name="Mitra S."/>
            <person name="Ane J.M."/>
            <person name="Sadowsky M.J."/>
            <person name="Gyaneshwar P."/>
        </authorList>
    </citation>
    <scope>NUCLEOTIDE SEQUENCE [LARGE SCALE GENOMIC DNA]</scope>
    <source>
        <strain evidence="1 2">IRBG74</strain>
    </source>
</reference>
<dbReference type="EMBL" id="HG518322">
    <property type="protein sequence ID" value="CDI08727.1"/>
    <property type="molecule type" value="Genomic_DNA"/>
</dbReference>
<accession>U4PXW3</accession>
<dbReference type="HOGENOM" id="CLU_2809516_0_0_5"/>
<dbReference type="KEGG" id="rir:BN877_I1832"/>
<sequence length="67" mass="7543">MSHKMRTQAMKQYRFRAGRWIVTVRAPTFAHAKIAAAAKLDQRAAKLFASPPACGWKLERLADTTRG</sequence>
<proteinExistence type="predicted"/>
<dbReference type="AlphaFoldDB" id="U4PXW3"/>
<name>U4PXW3_9HYPH</name>
<protein>
    <submittedName>
        <fullName evidence="1">Uncharacterized protein</fullName>
    </submittedName>
</protein>